<comment type="caution">
    <text evidence="2">The sequence shown here is derived from an EMBL/GenBank/DDBJ whole genome shotgun (WGS) entry which is preliminary data.</text>
</comment>
<reference evidence="2 3" key="1">
    <citation type="journal article" date="2021" name="Nat. Commun.">
        <title>Genetic determinants of endophytism in the Arabidopsis root mycobiome.</title>
        <authorList>
            <person name="Mesny F."/>
            <person name="Miyauchi S."/>
            <person name="Thiergart T."/>
            <person name="Pickel B."/>
            <person name="Atanasova L."/>
            <person name="Karlsson M."/>
            <person name="Huettel B."/>
            <person name="Barry K.W."/>
            <person name="Haridas S."/>
            <person name="Chen C."/>
            <person name="Bauer D."/>
            <person name="Andreopoulos W."/>
            <person name="Pangilinan J."/>
            <person name="LaButti K."/>
            <person name="Riley R."/>
            <person name="Lipzen A."/>
            <person name="Clum A."/>
            <person name="Drula E."/>
            <person name="Henrissat B."/>
            <person name="Kohler A."/>
            <person name="Grigoriev I.V."/>
            <person name="Martin F.M."/>
            <person name="Hacquard S."/>
        </authorList>
    </citation>
    <scope>NUCLEOTIDE SEQUENCE [LARGE SCALE GENOMIC DNA]</scope>
    <source>
        <strain evidence="2 3">MPI-CAGE-CH-0241</strain>
    </source>
</reference>
<dbReference type="Proteomes" id="UP000777438">
    <property type="component" value="Unassembled WGS sequence"/>
</dbReference>
<keyword evidence="3" id="KW-1185">Reference proteome</keyword>
<feature type="region of interest" description="Disordered" evidence="1">
    <location>
        <begin position="110"/>
        <end position="152"/>
    </location>
</feature>
<gene>
    <name evidence="2" type="ORF">B0T10DRAFT_592423</name>
</gene>
<name>A0A9P9AT18_9HYPO</name>
<proteinExistence type="predicted"/>
<dbReference type="AlphaFoldDB" id="A0A9P9AT18"/>
<evidence type="ECO:0000256" key="1">
    <source>
        <dbReference type="SAM" id="MobiDB-lite"/>
    </source>
</evidence>
<organism evidence="2 3">
    <name type="scientific">Thelonectria olida</name>
    <dbReference type="NCBI Taxonomy" id="1576542"/>
    <lineage>
        <taxon>Eukaryota</taxon>
        <taxon>Fungi</taxon>
        <taxon>Dikarya</taxon>
        <taxon>Ascomycota</taxon>
        <taxon>Pezizomycotina</taxon>
        <taxon>Sordariomycetes</taxon>
        <taxon>Hypocreomycetidae</taxon>
        <taxon>Hypocreales</taxon>
        <taxon>Nectriaceae</taxon>
        <taxon>Thelonectria</taxon>
    </lineage>
</organism>
<protein>
    <submittedName>
        <fullName evidence="2">Uncharacterized protein</fullName>
    </submittedName>
</protein>
<sequence length="285" mass="30895">MQPGDPCLRWANPSPELAHFLIVPRMGDQDVTGLVTQASNYSQTRAVSENTTVCPVQLACNMSPTWRRQHMRLQVSWHCPNLAFHHVHFLAGRQLRVLWCSSLTDRPTLSVSSHHGRLGPSSAVAGSISRRRCSGTGPAFKRNGTEGKQKGGKMVLADQPKGHTQSVPLFRFVLKEEKIHAGPTVTLLHRPPLLTKRCALPSLTSDNQPASEKLALGCLGQLARQVPVREVAQLLLAPSLHAGSGPAFGEMVKAQTGKNTGPENFSVARYLAGKVPWSPVPIPAV</sequence>
<accession>A0A9P9AT18</accession>
<dbReference type="EMBL" id="JAGPYM010000006">
    <property type="protein sequence ID" value="KAH6893445.1"/>
    <property type="molecule type" value="Genomic_DNA"/>
</dbReference>
<evidence type="ECO:0000313" key="3">
    <source>
        <dbReference type="Proteomes" id="UP000777438"/>
    </source>
</evidence>
<evidence type="ECO:0000313" key="2">
    <source>
        <dbReference type="EMBL" id="KAH6893445.1"/>
    </source>
</evidence>